<dbReference type="Proteomes" id="UP000441354">
    <property type="component" value="Unassembled WGS sequence"/>
</dbReference>
<sequence>MFSFSGFLKTLGIVLLVFIALSFVLGFVGLNHMGALLAMMYFFCYLLAGVLAPMWNKKTPYFASFMLSVTLTVLNLVAAIYLLDVMVLADPAEINSSLVYNTALSLLATFVTVKIKEKRGGETFA</sequence>
<keyword evidence="1" id="KW-0812">Transmembrane</keyword>
<keyword evidence="1" id="KW-1133">Transmembrane helix</keyword>
<keyword evidence="1" id="KW-0472">Membrane</keyword>
<comment type="caution">
    <text evidence="2">The sequence shown here is derived from an EMBL/GenBank/DDBJ whole genome shotgun (WGS) entry which is preliminary data.</text>
</comment>
<feature type="transmembrane region" description="Helical" evidence="1">
    <location>
        <begin position="61"/>
        <end position="82"/>
    </location>
</feature>
<dbReference type="RefSeq" id="WP_151575843.1">
    <property type="nucleotide sequence ID" value="NZ_WBOT01000009.1"/>
</dbReference>
<evidence type="ECO:0000256" key="1">
    <source>
        <dbReference type="SAM" id="Phobius"/>
    </source>
</evidence>
<proteinExistence type="predicted"/>
<feature type="transmembrane region" description="Helical" evidence="1">
    <location>
        <begin position="94"/>
        <end position="113"/>
    </location>
</feature>
<evidence type="ECO:0000313" key="3">
    <source>
        <dbReference type="Proteomes" id="UP000441354"/>
    </source>
</evidence>
<keyword evidence="3" id="KW-1185">Reference proteome</keyword>
<dbReference type="EMBL" id="WBOT01000009">
    <property type="protein sequence ID" value="KAB2330086.1"/>
    <property type="molecule type" value="Genomic_DNA"/>
</dbReference>
<accession>A0A7V7RIK4</accession>
<reference evidence="2 3" key="1">
    <citation type="journal article" date="2014" name="Arch. Microbiol.">
        <title>Bacillus mesophilum sp. nov., strain IITR-54T, a novel 4-chlorobiphenyl dechlorinating bacterium.</title>
        <authorList>
            <person name="Manickam N."/>
            <person name="Singh N.K."/>
            <person name="Bajaj A."/>
            <person name="Kumar R.M."/>
            <person name="Kaur G."/>
            <person name="Kaur N."/>
            <person name="Bala M."/>
            <person name="Kumar A."/>
            <person name="Mayilraj S."/>
        </authorList>
    </citation>
    <scope>NUCLEOTIDE SEQUENCE [LARGE SCALE GENOMIC DNA]</scope>
    <source>
        <strain evidence="2 3">IITR-54</strain>
    </source>
</reference>
<protein>
    <submittedName>
        <fullName evidence="2">Uncharacterized protein</fullName>
    </submittedName>
</protein>
<feature type="transmembrane region" description="Helical" evidence="1">
    <location>
        <begin position="7"/>
        <end position="28"/>
    </location>
</feature>
<organism evidence="2 3">
    <name type="scientific">Bacillus mesophilum</name>
    <dbReference type="NCBI Taxonomy" id="1071718"/>
    <lineage>
        <taxon>Bacteria</taxon>
        <taxon>Bacillati</taxon>
        <taxon>Bacillota</taxon>
        <taxon>Bacilli</taxon>
        <taxon>Bacillales</taxon>
        <taxon>Bacillaceae</taxon>
        <taxon>Bacillus</taxon>
    </lineage>
</organism>
<evidence type="ECO:0000313" key="2">
    <source>
        <dbReference type="EMBL" id="KAB2330086.1"/>
    </source>
</evidence>
<feature type="transmembrane region" description="Helical" evidence="1">
    <location>
        <begin position="34"/>
        <end position="54"/>
    </location>
</feature>
<gene>
    <name evidence="2" type="ORF">F7732_20090</name>
</gene>
<dbReference type="OrthoDB" id="2735017at2"/>
<dbReference type="AlphaFoldDB" id="A0A7V7RIK4"/>
<name>A0A7V7RIK4_9BACI</name>